<evidence type="ECO:0000313" key="2">
    <source>
        <dbReference type="EMBL" id="TKB96810.1"/>
    </source>
</evidence>
<dbReference type="InterPro" id="IPR046495">
    <property type="entry name" value="DUF6588"/>
</dbReference>
<dbReference type="Proteomes" id="UP000308181">
    <property type="component" value="Unassembled WGS sequence"/>
</dbReference>
<gene>
    <name evidence="2" type="ORF">FA046_12050</name>
</gene>
<dbReference type="RefSeq" id="WP_136826773.1">
    <property type="nucleotide sequence ID" value="NZ_SWBP01000004.1"/>
</dbReference>
<dbReference type="AlphaFoldDB" id="A0A4V5NWX7"/>
<feature type="signal peptide" evidence="1">
    <location>
        <begin position="1"/>
        <end position="25"/>
    </location>
</feature>
<comment type="caution">
    <text evidence="2">The sequence shown here is derived from an EMBL/GenBank/DDBJ whole genome shotgun (WGS) entry which is preliminary data.</text>
</comment>
<proteinExistence type="predicted"/>
<dbReference type="EMBL" id="SWBP01000004">
    <property type="protein sequence ID" value="TKB96810.1"/>
    <property type="molecule type" value="Genomic_DNA"/>
</dbReference>
<accession>A0A4V5NWX7</accession>
<keyword evidence="1" id="KW-0732">Signal</keyword>
<dbReference type="OrthoDB" id="9775382at2"/>
<sequence>MKKLNYFSKITFLLIFCFFSNQTFAQGDVSELIKSGPEDAAKLAKAYLNPFFKGLGFGMNSGWYNSAKAKNLGKFDLRIQASAAMVPSSDQSFDIRTLGLSNKTRLRNPANFSTPTAFGANNEGPELVLYDNNGTEVGSFNMPAGSGIKFVPSPQVQATIGIIKNTDVSIRYSPEIGKSEDYGTVQVLGFGIKHEITKLLMPGKTEKIIPIDIAIAAGYNQIKYNYQVAQADQVDDSNSGQDLKQRVEGKFSGYTFDAIVSKKIALFTPFFSIGYNTAKTDLGLLGNYIVRTSAPTVISPLPNSPDKFTTFTDPVKFKQDDIAGVRSSIGFSLHLAIFRLYGAYSIGEYQAYTAGIGLGIGK</sequence>
<evidence type="ECO:0008006" key="4">
    <source>
        <dbReference type="Google" id="ProtNLM"/>
    </source>
</evidence>
<keyword evidence="3" id="KW-1185">Reference proteome</keyword>
<reference evidence="2 3" key="1">
    <citation type="submission" date="2019-04" db="EMBL/GenBank/DDBJ databases">
        <title>Pedobacter sp. AR-3-17 sp. nov., isolated from Arctic soil.</title>
        <authorList>
            <person name="Dahal R.H."/>
            <person name="Kim D.-U."/>
        </authorList>
    </citation>
    <scope>NUCLEOTIDE SEQUENCE [LARGE SCALE GENOMIC DNA]</scope>
    <source>
        <strain evidence="2 3">AR-3-17</strain>
    </source>
</reference>
<name>A0A4V5NWX7_9SPHI</name>
<feature type="chain" id="PRO_5020293773" description="DUF5723 domain-containing protein" evidence="1">
    <location>
        <begin position="26"/>
        <end position="362"/>
    </location>
</feature>
<organism evidence="2 3">
    <name type="scientific">Pedobacter cryophilus</name>
    <dbReference type="NCBI Taxonomy" id="2571271"/>
    <lineage>
        <taxon>Bacteria</taxon>
        <taxon>Pseudomonadati</taxon>
        <taxon>Bacteroidota</taxon>
        <taxon>Sphingobacteriia</taxon>
        <taxon>Sphingobacteriales</taxon>
        <taxon>Sphingobacteriaceae</taxon>
        <taxon>Pedobacter</taxon>
    </lineage>
</organism>
<evidence type="ECO:0000256" key="1">
    <source>
        <dbReference type="SAM" id="SignalP"/>
    </source>
</evidence>
<evidence type="ECO:0000313" key="3">
    <source>
        <dbReference type="Proteomes" id="UP000308181"/>
    </source>
</evidence>
<dbReference type="Pfam" id="PF20230">
    <property type="entry name" value="DUF6588"/>
    <property type="match status" value="1"/>
</dbReference>
<protein>
    <recommendedName>
        <fullName evidence="4">DUF5723 domain-containing protein</fullName>
    </recommendedName>
</protein>